<dbReference type="EMBL" id="QQST01000003">
    <property type="protein sequence ID" value="RDI69922.1"/>
    <property type="molecule type" value="Genomic_DNA"/>
</dbReference>
<keyword evidence="7" id="KW-1185">Reference proteome</keyword>
<feature type="domain" description="Pyrrolo-quinoline quinone repeat" evidence="3">
    <location>
        <begin position="58"/>
        <end position="225"/>
    </location>
</feature>
<keyword evidence="2" id="KW-0472">Membrane</keyword>
<dbReference type="Pfam" id="PF13360">
    <property type="entry name" value="PQQ_2"/>
    <property type="match status" value="2"/>
</dbReference>
<dbReference type="InterPro" id="IPR002372">
    <property type="entry name" value="PQQ_rpt_dom"/>
</dbReference>
<dbReference type="InterPro" id="IPR011047">
    <property type="entry name" value="Quinoprotein_ADH-like_sf"/>
</dbReference>
<accession>A0A1H1G088</accession>
<reference evidence="6" key="1">
    <citation type="submission" date="2016-10" db="EMBL/GenBank/DDBJ databases">
        <authorList>
            <person name="Varghese N."/>
            <person name="Submissions S."/>
        </authorList>
    </citation>
    <scope>NUCLEOTIDE SEQUENCE [LARGE SCALE GENOMIC DNA]</scope>
    <source>
        <strain evidence="6">CGMCC 1.12397</strain>
    </source>
</reference>
<evidence type="ECO:0000313" key="6">
    <source>
        <dbReference type="Proteomes" id="UP000199289"/>
    </source>
</evidence>
<sequence length="425" mass="45728">MRHNPADRTDETTGSESASGSRRRTVSRRRALSGIAALGSLAVAGCLSVPRIGGVEPQWRREFPDASAASPLTVSGNRVLVGAQDKALYGLDAEDGTTALRYETGGPIEARPAASGDGGPYHVHSTDGDVYTVDTDGQLLWREEGPHRRGTVASNGSLLAHLDAATDTVRGFDARSGDGRFERAIAGYRLTGLLEGTFVFREEVSGDRTRLVALATGDGSPRWQTEVRAQYPSFAVDERIAVSARESTVRAYDTRTGAVVWRSTVDGVRSYRAPTLGRHAYLRNRRPDSDDELLALDRQTGSVAWRNTAGYDIQRVESTDDAVFVGSRVDDPDGGILGRIDRFDLDGTRRWSSVTDAPEVGELVVTGDSVVLSGGRQAVVLARATGTERWSHEPESASRLSLTATDGQLYVSYLDDGAVARFPTS</sequence>
<dbReference type="PANTHER" id="PTHR34512:SF30">
    <property type="entry name" value="OUTER MEMBRANE PROTEIN ASSEMBLY FACTOR BAMB"/>
    <property type="match status" value="1"/>
</dbReference>
<evidence type="ECO:0000313" key="4">
    <source>
        <dbReference type="EMBL" id="RDI69922.1"/>
    </source>
</evidence>
<evidence type="ECO:0000313" key="5">
    <source>
        <dbReference type="EMBL" id="SDR06583.1"/>
    </source>
</evidence>
<reference evidence="5" key="2">
    <citation type="submission" date="2016-10" db="EMBL/GenBank/DDBJ databases">
        <authorList>
            <person name="de Groot N.N."/>
        </authorList>
    </citation>
    <scope>NUCLEOTIDE SEQUENCE [LARGE SCALE GENOMIC DNA]</scope>
    <source>
        <strain evidence="5">CGMCC 1.12397</strain>
    </source>
</reference>
<evidence type="ECO:0000313" key="7">
    <source>
        <dbReference type="Proteomes" id="UP000255421"/>
    </source>
</evidence>
<keyword evidence="2" id="KW-0812">Transmembrane</keyword>
<dbReference type="Gene3D" id="2.130.10.10">
    <property type="entry name" value="YVTN repeat-like/Quinoprotein amine dehydrogenase"/>
    <property type="match status" value="2"/>
</dbReference>
<keyword evidence="2" id="KW-1133">Transmembrane helix</keyword>
<protein>
    <submittedName>
        <fullName evidence="5">Outer membrane protein assembly factor BamB, contains PQQ-like beta-propeller repeat</fullName>
    </submittedName>
</protein>
<feature type="region of interest" description="Disordered" evidence="1">
    <location>
        <begin position="1"/>
        <end position="27"/>
    </location>
</feature>
<reference evidence="4 7" key="3">
    <citation type="submission" date="2018-07" db="EMBL/GenBank/DDBJ databases">
        <title>Genome sequence of extremly halophilic archaeon Halopelagius longus strain BC12-B1.</title>
        <authorList>
            <person name="Zhang X."/>
        </authorList>
    </citation>
    <scope>NUCLEOTIDE SEQUENCE [LARGE SCALE GENOMIC DNA]</scope>
    <source>
        <strain evidence="4 7">BC12-B1</strain>
    </source>
</reference>
<proteinExistence type="predicted"/>
<dbReference type="Proteomes" id="UP000199289">
    <property type="component" value="Unassembled WGS sequence"/>
</dbReference>
<dbReference type="SUPFAM" id="SSF50998">
    <property type="entry name" value="Quinoprotein alcohol dehydrogenase-like"/>
    <property type="match status" value="1"/>
</dbReference>
<dbReference type="OrthoDB" id="145878at2157"/>
<organism evidence="5 6">
    <name type="scientific">Halopelagius longus</name>
    <dbReference type="NCBI Taxonomy" id="1236180"/>
    <lineage>
        <taxon>Archaea</taxon>
        <taxon>Methanobacteriati</taxon>
        <taxon>Methanobacteriota</taxon>
        <taxon>Stenosarchaea group</taxon>
        <taxon>Halobacteria</taxon>
        <taxon>Halobacteriales</taxon>
        <taxon>Haloferacaceae</taxon>
    </lineage>
</organism>
<dbReference type="SMART" id="SM00564">
    <property type="entry name" value="PQQ"/>
    <property type="match status" value="4"/>
</dbReference>
<dbReference type="InterPro" id="IPR018391">
    <property type="entry name" value="PQQ_b-propeller_rpt"/>
</dbReference>
<name>A0A1H1G088_9EURY</name>
<feature type="transmembrane region" description="Helical" evidence="2">
    <location>
        <begin position="31"/>
        <end position="50"/>
    </location>
</feature>
<dbReference type="RefSeq" id="WP_092538931.1">
    <property type="nucleotide sequence ID" value="NZ_FNKQ01000005.1"/>
</dbReference>
<dbReference type="AlphaFoldDB" id="A0A1H1G088"/>
<feature type="domain" description="Pyrrolo-quinoline quinone repeat" evidence="3">
    <location>
        <begin position="338"/>
        <end position="420"/>
    </location>
</feature>
<dbReference type="InterPro" id="IPR015943">
    <property type="entry name" value="WD40/YVTN_repeat-like_dom_sf"/>
</dbReference>
<evidence type="ECO:0000259" key="3">
    <source>
        <dbReference type="Pfam" id="PF13360"/>
    </source>
</evidence>
<dbReference type="Proteomes" id="UP000255421">
    <property type="component" value="Unassembled WGS sequence"/>
</dbReference>
<dbReference type="PANTHER" id="PTHR34512">
    <property type="entry name" value="CELL SURFACE PROTEIN"/>
    <property type="match status" value="1"/>
</dbReference>
<feature type="compositionally biased region" description="Basic and acidic residues" evidence="1">
    <location>
        <begin position="1"/>
        <end position="11"/>
    </location>
</feature>
<gene>
    <name evidence="4" type="ORF">DWB78_17405</name>
    <name evidence="5" type="ORF">SAMN05216278_3433</name>
</gene>
<dbReference type="EMBL" id="FNKQ01000005">
    <property type="protein sequence ID" value="SDR06583.1"/>
    <property type="molecule type" value="Genomic_DNA"/>
</dbReference>
<evidence type="ECO:0000256" key="1">
    <source>
        <dbReference type="SAM" id="MobiDB-lite"/>
    </source>
</evidence>
<evidence type="ECO:0000256" key="2">
    <source>
        <dbReference type="SAM" id="Phobius"/>
    </source>
</evidence>